<dbReference type="PANTHER" id="PTHR30283">
    <property type="entry name" value="PEROXIDE STRESS RESPONSE PROTEIN YAAA"/>
    <property type="match status" value="1"/>
</dbReference>
<dbReference type="PANTHER" id="PTHR30283:SF4">
    <property type="entry name" value="PEROXIDE STRESS RESISTANCE PROTEIN YAAA"/>
    <property type="match status" value="1"/>
</dbReference>
<proteinExistence type="inferred from homology"/>
<accession>A0A9D9DDP5</accession>
<dbReference type="EMBL" id="JADINH010000199">
    <property type="protein sequence ID" value="MBO8416729.1"/>
    <property type="molecule type" value="Genomic_DNA"/>
</dbReference>
<reference evidence="2" key="2">
    <citation type="journal article" date="2021" name="PeerJ">
        <title>Extensive microbial diversity within the chicken gut microbiome revealed by metagenomics and culture.</title>
        <authorList>
            <person name="Gilroy R."/>
            <person name="Ravi A."/>
            <person name="Getino M."/>
            <person name="Pursley I."/>
            <person name="Horton D.L."/>
            <person name="Alikhan N.F."/>
            <person name="Baker D."/>
            <person name="Gharbi K."/>
            <person name="Hall N."/>
            <person name="Watson M."/>
            <person name="Adriaenssens E.M."/>
            <person name="Foster-Nyarko E."/>
            <person name="Jarju S."/>
            <person name="Secka A."/>
            <person name="Antonio M."/>
            <person name="Oren A."/>
            <person name="Chaudhuri R.R."/>
            <person name="La Ragione R."/>
            <person name="Hildebrand F."/>
            <person name="Pallen M.J."/>
        </authorList>
    </citation>
    <scope>NUCLEOTIDE SEQUENCE</scope>
    <source>
        <strain evidence="2">17213</strain>
    </source>
</reference>
<evidence type="ECO:0000256" key="1">
    <source>
        <dbReference type="HAMAP-Rule" id="MF_00652"/>
    </source>
</evidence>
<dbReference type="HAMAP" id="MF_00652">
    <property type="entry name" value="UPF0246"/>
    <property type="match status" value="1"/>
</dbReference>
<dbReference type="GO" id="GO:0033194">
    <property type="term" value="P:response to hydroperoxide"/>
    <property type="evidence" value="ECO:0007669"/>
    <property type="project" value="TreeGrafter"/>
</dbReference>
<evidence type="ECO:0000313" key="2">
    <source>
        <dbReference type="EMBL" id="MBO8416729.1"/>
    </source>
</evidence>
<sequence>MQPLIQIFIAPAKKMQALDDSPAPAALPRFNEEAKALARALSKLSLAELMQLYKCSASIAAQNFERLQHFKADNLALLTPALFAYQGIQYQYMSAKVLTSTDYAYLQQHLFILSGLYGLLRPLDGVSPYRLEMQAKFAFEGAKDLYAFWQDKVRKALCQLQQETGRELVLLDLTSAEYSRVLPSDFTTIKVRFCVGSKGKLLERGTLCKMARGAMVQYLARSQAESLEVLPGFAGLDFQYSPEHSSAELYTFIQQPQRAKAD</sequence>
<dbReference type="AlphaFoldDB" id="A0A9D9DDP5"/>
<protein>
    <recommendedName>
        <fullName evidence="1">UPF0246 protein IAB19_10145</fullName>
    </recommendedName>
</protein>
<dbReference type="GO" id="GO:0005829">
    <property type="term" value="C:cytosol"/>
    <property type="evidence" value="ECO:0007669"/>
    <property type="project" value="TreeGrafter"/>
</dbReference>
<comment type="similarity">
    <text evidence="1">Belongs to the UPF0246 family.</text>
</comment>
<dbReference type="Proteomes" id="UP000823631">
    <property type="component" value="Unassembled WGS sequence"/>
</dbReference>
<reference evidence="2" key="1">
    <citation type="submission" date="2020-10" db="EMBL/GenBank/DDBJ databases">
        <authorList>
            <person name="Gilroy R."/>
        </authorList>
    </citation>
    <scope>NUCLEOTIDE SEQUENCE</scope>
    <source>
        <strain evidence="2">17213</strain>
    </source>
</reference>
<dbReference type="Pfam" id="PF03883">
    <property type="entry name" value="H2O2_YaaD"/>
    <property type="match status" value="1"/>
</dbReference>
<dbReference type="NCBIfam" id="NF002543">
    <property type="entry name" value="PRK02101.1-4"/>
    <property type="match status" value="1"/>
</dbReference>
<evidence type="ECO:0000313" key="3">
    <source>
        <dbReference type="Proteomes" id="UP000823631"/>
    </source>
</evidence>
<gene>
    <name evidence="2" type="primary">yaaA</name>
    <name evidence="2" type="ORF">IAB19_10145</name>
</gene>
<comment type="caution">
    <text evidence="2">The sequence shown here is derived from an EMBL/GenBank/DDBJ whole genome shotgun (WGS) entry which is preliminary data.</text>
</comment>
<dbReference type="InterPro" id="IPR005583">
    <property type="entry name" value="YaaA"/>
</dbReference>
<organism evidence="2 3">
    <name type="scientific">Candidatus Avisuccinivibrio stercorigallinarum</name>
    <dbReference type="NCBI Taxonomy" id="2840704"/>
    <lineage>
        <taxon>Bacteria</taxon>
        <taxon>Pseudomonadati</taxon>
        <taxon>Pseudomonadota</taxon>
        <taxon>Gammaproteobacteria</taxon>
        <taxon>Aeromonadales</taxon>
        <taxon>Succinivibrionaceae</taxon>
        <taxon>Succinivibrionaceae incertae sedis</taxon>
        <taxon>Candidatus Avisuccinivibrio</taxon>
    </lineage>
</organism>
<name>A0A9D9DDP5_9GAMM</name>